<dbReference type="PROSITE" id="PS50966">
    <property type="entry name" value="ZF_SWIM"/>
    <property type="match status" value="1"/>
</dbReference>
<evidence type="ECO:0000259" key="5">
    <source>
        <dbReference type="PROSITE" id="PS50966"/>
    </source>
</evidence>
<dbReference type="RefSeq" id="XP_016752656.1">
    <property type="nucleotide sequence ID" value="XM_016897167.1"/>
</dbReference>
<evidence type="ECO:0000256" key="3">
    <source>
        <dbReference type="ARBA" id="ARBA00022833"/>
    </source>
</evidence>
<keyword evidence="1" id="KW-0479">Metal-binding</keyword>
<feature type="domain" description="SWIM-type" evidence="5">
    <location>
        <begin position="54"/>
        <end position="86"/>
    </location>
</feature>
<evidence type="ECO:0000313" key="7">
    <source>
        <dbReference type="RefSeq" id="XP_016752656.1"/>
    </source>
</evidence>
<sequence>METEHVFVEDVRDAMVVNRRMARSMNVEIYSRHLETFRVAETISRRPGIPPRSYGVDLWNRRCDCKRFQILHYPCAHVMAACAKMNLNVEQFIDDVYTLERTLCVWENEFPVLPDLSTWEVPLTTFELVPDRGLRRNQRGRPQSSRIYNEMDIREKFDGKRCGLYRLAGHSRNKCPQQNYHVGQSSRSGRN</sequence>
<dbReference type="Proteomes" id="UP000818029">
    <property type="component" value="Chromosome A05"/>
</dbReference>
<dbReference type="SMART" id="SM00575">
    <property type="entry name" value="ZnF_PMZ"/>
    <property type="match status" value="1"/>
</dbReference>
<name>A0A1U8PN83_GOSHI</name>
<dbReference type="PaxDb" id="3635-A0A1U8PN83"/>
<dbReference type="AlphaFoldDB" id="A0A1U8PN83"/>
<dbReference type="Pfam" id="PF04434">
    <property type="entry name" value="SWIM"/>
    <property type="match status" value="1"/>
</dbReference>
<evidence type="ECO:0000313" key="6">
    <source>
        <dbReference type="Proteomes" id="UP000818029"/>
    </source>
</evidence>
<accession>A0A1U8PN83</accession>
<dbReference type="InterPro" id="IPR007527">
    <property type="entry name" value="Znf_SWIM"/>
</dbReference>
<keyword evidence="6" id="KW-1185">Reference proteome</keyword>
<dbReference type="InterPro" id="IPR006564">
    <property type="entry name" value="Znf_PMZ"/>
</dbReference>
<evidence type="ECO:0000256" key="2">
    <source>
        <dbReference type="ARBA" id="ARBA00022771"/>
    </source>
</evidence>
<protein>
    <recommendedName>
        <fullName evidence="5">SWIM-type domain-containing protein</fullName>
    </recommendedName>
</protein>
<dbReference type="KEGG" id="ghi:107960914"/>
<dbReference type="STRING" id="3635.A0A1U8PN83"/>
<dbReference type="OrthoDB" id="1423537at2759"/>
<reference evidence="6" key="1">
    <citation type="journal article" date="2020" name="Nat. Genet.">
        <title>Genomic diversifications of five Gossypium allopolyploid species and their impact on cotton improvement.</title>
        <authorList>
            <person name="Chen Z.J."/>
            <person name="Sreedasyam A."/>
            <person name="Ando A."/>
            <person name="Song Q."/>
            <person name="De Santiago L.M."/>
            <person name="Hulse-Kemp A.M."/>
            <person name="Ding M."/>
            <person name="Ye W."/>
            <person name="Kirkbride R.C."/>
            <person name="Jenkins J."/>
            <person name="Plott C."/>
            <person name="Lovell J."/>
            <person name="Lin Y.M."/>
            <person name="Vaughn R."/>
            <person name="Liu B."/>
            <person name="Simpson S."/>
            <person name="Scheffler B.E."/>
            <person name="Wen L."/>
            <person name="Saski C.A."/>
            <person name="Grover C.E."/>
            <person name="Hu G."/>
            <person name="Conover J.L."/>
            <person name="Carlson J.W."/>
            <person name="Shu S."/>
            <person name="Boston L.B."/>
            <person name="Williams M."/>
            <person name="Peterson D.G."/>
            <person name="McGee K."/>
            <person name="Jones D.C."/>
            <person name="Wendel J.F."/>
            <person name="Stelly D.M."/>
            <person name="Grimwood J."/>
            <person name="Schmutz J."/>
        </authorList>
    </citation>
    <scope>NUCLEOTIDE SEQUENCE [LARGE SCALE GENOMIC DNA]</scope>
    <source>
        <strain evidence="6">cv. TM-1</strain>
    </source>
</reference>
<evidence type="ECO:0000256" key="1">
    <source>
        <dbReference type="ARBA" id="ARBA00022723"/>
    </source>
</evidence>
<evidence type="ECO:0000256" key="4">
    <source>
        <dbReference type="PROSITE-ProRule" id="PRU00325"/>
    </source>
</evidence>
<reference evidence="7" key="2">
    <citation type="submission" date="2025-08" db="UniProtKB">
        <authorList>
            <consortium name="RefSeq"/>
        </authorList>
    </citation>
    <scope>IDENTIFICATION</scope>
</reference>
<dbReference type="GeneID" id="107960914"/>
<gene>
    <name evidence="7" type="primary">LOC107960914</name>
</gene>
<dbReference type="GO" id="GO:0008270">
    <property type="term" value="F:zinc ion binding"/>
    <property type="evidence" value="ECO:0007669"/>
    <property type="project" value="UniProtKB-KW"/>
</dbReference>
<proteinExistence type="predicted"/>
<keyword evidence="3" id="KW-0862">Zinc</keyword>
<keyword evidence="2 4" id="KW-0863">Zinc-finger</keyword>
<organism evidence="6 7">
    <name type="scientific">Gossypium hirsutum</name>
    <name type="common">Upland cotton</name>
    <name type="synonym">Gossypium mexicanum</name>
    <dbReference type="NCBI Taxonomy" id="3635"/>
    <lineage>
        <taxon>Eukaryota</taxon>
        <taxon>Viridiplantae</taxon>
        <taxon>Streptophyta</taxon>
        <taxon>Embryophyta</taxon>
        <taxon>Tracheophyta</taxon>
        <taxon>Spermatophyta</taxon>
        <taxon>Magnoliopsida</taxon>
        <taxon>eudicotyledons</taxon>
        <taxon>Gunneridae</taxon>
        <taxon>Pentapetalae</taxon>
        <taxon>rosids</taxon>
        <taxon>malvids</taxon>
        <taxon>Malvales</taxon>
        <taxon>Malvaceae</taxon>
        <taxon>Malvoideae</taxon>
        <taxon>Gossypium</taxon>
    </lineage>
</organism>